<evidence type="ECO:0000313" key="2">
    <source>
        <dbReference type="EMBL" id="KAK5795700.1"/>
    </source>
</evidence>
<gene>
    <name evidence="2" type="ORF">PVK06_036972</name>
</gene>
<comment type="caution">
    <text evidence="2">The sequence shown here is derived from an EMBL/GenBank/DDBJ whole genome shotgun (WGS) entry which is preliminary data.</text>
</comment>
<sequence>MDNFREVTDHNRITLYARNTDAGLIFEEIPLMLKTPNLTERNRKTTNEKRSTELEMRGIDPRTSRMLSERSTI</sequence>
<dbReference type="Proteomes" id="UP001358586">
    <property type="component" value="Chromosome 10"/>
</dbReference>
<organism evidence="2 3">
    <name type="scientific">Gossypium arboreum</name>
    <name type="common">Tree cotton</name>
    <name type="synonym">Gossypium nanking</name>
    <dbReference type="NCBI Taxonomy" id="29729"/>
    <lineage>
        <taxon>Eukaryota</taxon>
        <taxon>Viridiplantae</taxon>
        <taxon>Streptophyta</taxon>
        <taxon>Embryophyta</taxon>
        <taxon>Tracheophyta</taxon>
        <taxon>Spermatophyta</taxon>
        <taxon>Magnoliopsida</taxon>
        <taxon>eudicotyledons</taxon>
        <taxon>Gunneridae</taxon>
        <taxon>Pentapetalae</taxon>
        <taxon>rosids</taxon>
        <taxon>malvids</taxon>
        <taxon>Malvales</taxon>
        <taxon>Malvaceae</taxon>
        <taxon>Malvoideae</taxon>
        <taxon>Gossypium</taxon>
    </lineage>
</organism>
<evidence type="ECO:0000256" key="1">
    <source>
        <dbReference type="SAM" id="MobiDB-lite"/>
    </source>
</evidence>
<protein>
    <submittedName>
        <fullName evidence="2">Uncharacterized protein</fullName>
    </submittedName>
</protein>
<dbReference type="EMBL" id="JARKNE010000010">
    <property type="protein sequence ID" value="KAK5795700.1"/>
    <property type="molecule type" value="Genomic_DNA"/>
</dbReference>
<reference evidence="2 3" key="1">
    <citation type="submission" date="2023-03" db="EMBL/GenBank/DDBJ databases">
        <title>WGS of Gossypium arboreum.</title>
        <authorList>
            <person name="Yu D."/>
        </authorList>
    </citation>
    <scope>NUCLEOTIDE SEQUENCE [LARGE SCALE GENOMIC DNA]</scope>
    <source>
        <tissue evidence="2">Leaf</tissue>
    </source>
</reference>
<proteinExistence type="predicted"/>
<feature type="compositionally biased region" description="Basic and acidic residues" evidence="1">
    <location>
        <begin position="40"/>
        <end position="63"/>
    </location>
</feature>
<name>A0ABR0NLA4_GOSAR</name>
<evidence type="ECO:0000313" key="3">
    <source>
        <dbReference type="Proteomes" id="UP001358586"/>
    </source>
</evidence>
<accession>A0ABR0NLA4</accession>
<keyword evidence="3" id="KW-1185">Reference proteome</keyword>
<feature type="region of interest" description="Disordered" evidence="1">
    <location>
        <begin position="37"/>
        <end position="73"/>
    </location>
</feature>